<feature type="region of interest" description="Disordered" evidence="1">
    <location>
        <begin position="35"/>
        <end position="59"/>
    </location>
</feature>
<evidence type="ECO:0000313" key="2">
    <source>
        <dbReference type="EMBL" id="MBA8956836.1"/>
    </source>
</evidence>
<dbReference type="AlphaFoldDB" id="A0A7W3LYU5"/>
<dbReference type="EMBL" id="JACJIA010000018">
    <property type="protein sequence ID" value="MBA8956836.1"/>
    <property type="molecule type" value="Genomic_DNA"/>
</dbReference>
<keyword evidence="3" id="KW-1185">Reference proteome</keyword>
<dbReference type="RefSeq" id="WP_182848713.1">
    <property type="nucleotide sequence ID" value="NZ_BAAALP010000054.1"/>
</dbReference>
<organism evidence="2 3">
    <name type="scientific">Actinomadura namibiensis</name>
    <dbReference type="NCBI Taxonomy" id="182080"/>
    <lineage>
        <taxon>Bacteria</taxon>
        <taxon>Bacillati</taxon>
        <taxon>Actinomycetota</taxon>
        <taxon>Actinomycetes</taxon>
        <taxon>Streptosporangiales</taxon>
        <taxon>Thermomonosporaceae</taxon>
        <taxon>Actinomadura</taxon>
    </lineage>
</organism>
<feature type="compositionally biased region" description="Basic and acidic residues" evidence="1">
    <location>
        <begin position="49"/>
        <end position="59"/>
    </location>
</feature>
<reference evidence="2 3" key="1">
    <citation type="submission" date="2020-08" db="EMBL/GenBank/DDBJ databases">
        <title>Genomic Encyclopedia of Type Strains, Phase IV (KMG-IV): sequencing the most valuable type-strain genomes for metagenomic binning, comparative biology and taxonomic classification.</title>
        <authorList>
            <person name="Goeker M."/>
        </authorList>
    </citation>
    <scope>NUCLEOTIDE SEQUENCE [LARGE SCALE GENOMIC DNA]</scope>
    <source>
        <strain evidence="2 3">DSM 44197</strain>
    </source>
</reference>
<evidence type="ECO:0000256" key="1">
    <source>
        <dbReference type="SAM" id="MobiDB-lite"/>
    </source>
</evidence>
<comment type="caution">
    <text evidence="2">The sequence shown here is derived from an EMBL/GenBank/DDBJ whole genome shotgun (WGS) entry which is preliminary data.</text>
</comment>
<accession>A0A7W3LYU5</accession>
<gene>
    <name evidence="2" type="ORF">HNR61_008526</name>
</gene>
<sequence length="59" mass="6610">MVQRMVHIAVSCAEHLGYTATDELVERLVAERLRGRQATSRTLPSPLDRPGRPLDTKIP</sequence>
<protein>
    <submittedName>
        <fullName evidence="2">Uncharacterized protein</fullName>
    </submittedName>
</protein>
<proteinExistence type="predicted"/>
<dbReference type="Proteomes" id="UP000572680">
    <property type="component" value="Unassembled WGS sequence"/>
</dbReference>
<name>A0A7W3LYU5_ACTNM</name>
<evidence type="ECO:0000313" key="3">
    <source>
        <dbReference type="Proteomes" id="UP000572680"/>
    </source>
</evidence>